<dbReference type="HOGENOM" id="CLU_145422_0_0_0"/>
<sequence>MKSKLLILAGMLLFCQLSFSLSCMYRGYLKENNKVFYVHGKDKEELKNIDYKTFEVVDSLPHFDLLAKDKKNVYYQGKVIKGVNPKTFKIVKENFPPDKGPWKYGCGSSGYIIEDKGIQYELKEVF</sequence>
<dbReference type="Proteomes" id="UP000000845">
    <property type="component" value="Chromosome"/>
</dbReference>
<name>D1ALR1_SEBTE</name>
<evidence type="ECO:0008006" key="3">
    <source>
        <dbReference type="Google" id="ProtNLM"/>
    </source>
</evidence>
<keyword evidence="2" id="KW-1185">Reference proteome</keyword>
<evidence type="ECO:0000313" key="1">
    <source>
        <dbReference type="EMBL" id="ACZ09404.1"/>
    </source>
</evidence>
<dbReference type="EMBL" id="CP001739">
    <property type="protein sequence ID" value="ACZ09404.1"/>
    <property type="molecule type" value="Genomic_DNA"/>
</dbReference>
<reference evidence="2" key="1">
    <citation type="submission" date="2009-09" db="EMBL/GenBank/DDBJ databases">
        <title>The complete chromosome of Sebaldella termitidis ATCC 33386.</title>
        <authorList>
            <consortium name="US DOE Joint Genome Institute (JGI-PGF)"/>
            <person name="Lucas S."/>
            <person name="Copeland A."/>
            <person name="Lapidus A."/>
            <person name="Glavina del Rio T."/>
            <person name="Dalin E."/>
            <person name="Tice H."/>
            <person name="Bruce D."/>
            <person name="Goodwin L."/>
            <person name="Pitluck S."/>
            <person name="Kyrpides N."/>
            <person name="Mavromatis K."/>
            <person name="Ivanova N."/>
            <person name="Mikhailova N."/>
            <person name="Sims D."/>
            <person name="Meincke L."/>
            <person name="Brettin T."/>
            <person name="Detter J.C."/>
            <person name="Han C."/>
            <person name="Larimer F."/>
            <person name="Land M."/>
            <person name="Hauser L."/>
            <person name="Markowitz V."/>
            <person name="Cheng J.F."/>
            <person name="Hugenholtz P."/>
            <person name="Woyke T."/>
            <person name="Wu D."/>
            <person name="Eisen J.A."/>
        </authorList>
    </citation>
    <scope>NUCLEOTIDE SEQUENCE [LARGE SCALE GENOMIC DNA]</scope>
    <source>
        <strain evidence="2">ATCC 33386 / NCTC 11300</strain>
    </source>
</reference>
<dbReference type="STRING" id="526218.Sterm_2554"/>
<evidence type="ECO:0000313" key="2">
    <source>
        <dbReference type="Proteomes" id="UP000000845"/>
    </source>
</evidence>
<proteinExistence type="predicted"/>
<dbReference type="Pfam" id="PF13644">
    <property type="entry name" value="DKNYY"/>
    <property type="match status" value="1"/>
</dbReference>
<dbReference type="KEGG" id="str:Sterm_2554"/>
<organism evidence="1 2">
    <name type="scientific">Sebaldella termitidis (strain ATCC 33386 / NCTC 11300)</name>
    <dbReference type="NCBI Taxonomy" id="526218"/>
    <lineage>
        <taxon>Bacteria</taxon>
        <taxon>Fusobacteriati</taxon>
        <taxon>Fusobacteriota</taxon>
        <taxon>Fusobacteriia</taxon>
        <taxon>Fusobacteriales</taxon>
        <taxon>Leptotrichiaceae</taxon>
        <taxon>Sebaldella</taxon>
    </lineage>
</organism>
<protein>
    <recommendedName>
        <fullName evidence="3">Lipoprotein</fullName>
    </recommendedName>
</protein>
<accession>D1ALR1</accession>
<dbReference type="PROSITE" id="PS51257">
    <property type="entry name" value="PROKAR_LIPOPROTEIN"/>
    <property type="match status" value="1"/>
</dbReference>
<gene>
    <name evidence="1" type="ordered locus">Sterm_2554</name>
</gene>
<reference evidence="1 2" key="2">
    <citation type="journal article" date="2010" name="Stand. Genomic Sci.">
        <title>Complete genome sequence of Sebaldella termitidis type strain (NCTC 11300).</title>
        <authorList>
            <person name="Harmon-Smith M."/>
            <person name="Celia L."/>
            <person name="Chertkov O."/>
            <person name="Lapidus A."/>
            <person name="Copeland A."/>
            <person name="Glavina Del Rio T."/>
            <person name="Nolan M."/>
            <person name="Lucas S."/>
            <person name="Tice H."/>
            <person name="Cheng J.F."/>
            <person name="Han C."/>
            <person name="Detter J.C."/>
            <person name="Bruce D."/>
            <person name="Goodwin L."/>
            <person name="Pitluck S."/>
            <person name="Pati A."/>
            <person name="Liolios K."/>
            <person name="Ivanova N."/>
            <person name="Mavromatis K."/>
            <person name="Mikhailova N."/>
            <person name="Chen A."/>
            <person name="Palaniappan K."/>
            <person name="Land M."/>
            <person name="Hauser L."/>
            <person name="Chang Y.J."/>
            <person name="Jeffries C.D."/>
            <person name="Brettin T."/>
            <person name="Goker M."/>
            <person name="Beck B."/>
            <person name="Bristow J."/>
            <person name="Eisen J.A."/>
            <person name="Markowitz V."/>
            <person name="Hugenholtz P."/>
            <person name="Kyrpides N.C."/>
            <person name="Klenk H.P."/>
            <person name="Chen F."/>
        </authorList>
    </citation>
    <scope>NUCLEOTIDE SEQUENCE [LARGE SCALE GENOMIC DNA]</scope>
    <source>
        <strain evidence="2">ATCC 33386 / NCTC 11300</strain>
    </source>
</reference>
<dbReference type="AlphaFoldDB" id="D1ALR1"/>
<dbReference type="InterPro" id="IPR027375">
    <property type="entry name" value="DKNYY"/>
</dbReference>
<dbReference type="RefSeq" id="WP_012861998.1">
    <property type="nucleotide sequence ID" value="NC_013517.1"/>
</dbReference>